<reference evidence="1 2" key="1">
    <citation type="submission" date="2015-01" db="EMBL/GenBank/DDBJ databases">
        <title>Evolution of Trichinella species and genotypes.</title>
        <authorList>
            <person name="Korhonen P.K."/>
            <person name="Edoardo P."/>
            <person name="Giuseppe L.R."/>
            <person name="Gasser R.B."/>
        </authorList>
    </citation>
    <scope>NUCLEOTIDE SEQUENCE [LARGE SCALE GENOMIC DNA]</scope>
    <source>
        <strain evidence="1">ISS37</strain>
    </source>
</reference>
<proteinExistence type="predicted"/>
<accession>A0A0V0RQH2</accession>
<keyword evidence="2" id="KW-1185">Reference proteome</keyword>
<organism evidence="1 2">
    <name type="scientific">Trichinella nelsoni</name>
    <dbReference type="NCBI Taxonomy" id="6336"/>
    <lineage>
        <taxon>Eukaryota</taxon>
        <taxon>Metazoa</taxon>
        <taxon>Ecdysozoa</taxon>
        <taxon>Nematoda</taxon>
        <taxon>Enoplea</taxon>
        <taxon>Dorylaimia</taxon>
        <taxon>Trichinellida</taxon>
        <taxon>Trichinellidae</taxon>
        <taxon>Trichinella</taxon>
    </lineage>
</organism>
<protein>
    <submittedName>
        <fullName evidence="1">Uncharacterized protein</fullName>
    </submittedName>
</protein>
<sequence>MGQLYHSYYMEHGVVGKGLSVNGCWKCGWAVYHRECIVMDSEKSGIDGRVIGVKIGGGAHLFRYVLEASGRGFYSDHTVEIYGELMFYTELLLEWCESGVSILLPDGRSSTKRPQCECKLALGLLRDGLGAVGNGRLNDWCRHWICGSQLWVGDVGVGDVESTPTGRKYGDQVYNTELPLEDKLSAGVQQLMGDGQGAAGNSRPNDWCPQWQLCPLHWVGCGVVGGQDSTLIMRWKCVVQIYNNEVQLYGLAMGFTNMNGWLNEWYKDWRCGSQHRVGCGGVLGGY</sequence>
<name>A0A0V0RQH2_9BILA</name>
<dbReference type="EMBL" id="JYDL01000102">
    <property type="protein sequence ID" value="KRX16648.1"/>
    <property type="molecule type" value="Genomic_DNA"/>
</dbReference>
<comment type="caution">
    <text evidence="1">The sequence shown here is derived from an EMBL/GenBank/DDBJ whole genome shotgun (WGS) entry which is preliminary data.</text>
</comment>
<evidence type="ECO:0000313" key="2">
    <source>
        <dbReference type="Proteomes" id="UP000054630"/>
    </source>
</evidence>
<dbReference type="Proteomes" id="UP000054630">
    <property type="component" value="Unassembled WGS sequence"/>
</dbReference>
<gene>
    <name evidence="1" type="ORF">T07_10133</name>
</gene>
<evidence type="ECO:0000313" key="1">
    <source>
        <dbReference type="EMBL" id="KRX16648.1"/>
    </source>
</evidence>
<dbReference type="AlphaFoldDB" id="A0A0V0RQH2"/>